<accession>A0A1Y1WWE5</accession>
<dbReference type="SMART" id="SM00248">
    <property type="entry name" value="ANK"/>
    <property type="match status" value="1"/>
</dbReference>
<keyword evidence="3" id="KW-1185">Reference proteome</keyword>
<dbReference type="Proteomes" id="UP000193944">
    <property type="component" value="Unassembled WGS sequence"/>
</dbReference>
<dbReference type="OrthoDB" id="2150542at2759"/>
<protein>
    <submittedName>
        <fullName evidence="2">Uncharacterized protein</fullName>
    </submittedName>
</protein>
<feature type="repeat" description="ANK" evidence="1">
    <location>
        <begin position="147"/>
        <end position="179"/>
    </location>
</feature>
<dbReference type="Gene3D" id="1.25.40.20">
    <property type="entry name" value="Ankyrin repeat-containing domain"/>
    <property type="match status" value="1"/>
</dbReference>
<dbReference type="InterPro" id="IPR002110">
    <property type="entry name" value="Ankyrin_rpt"/>
</dbReference>
<reference evidence="2 3" key="1">
    <citation type="submission" date="2016-08" db="EMBL/GenBank/DDBJ databases">
        <title>A Parts List for Fungal Cellulosomes Revealed by Comparative Genomics.</title>
        <authorList>
            <consortium name="DOE Joint Genome Institute"/>
            <person name="Haitjema C.H."/>
            <person name="Gilmore S.P."/>
            <person name="Henske J.K."/>
            <person name="Solomon K.V."/>
            <person name="De Groot R."/>
            <person name="Kuo A."/>
            <person name="Mondo S.J."/>
            <person name="Salamov A.A."/>
            <person name="Labutti K."/>
            <person name="Zhao Z."/>
            <person name="Chiniquy J."/>
            <person name="Barry K."/>
            <person name="Brewer H.M."/>
            <person name="Purvine S.O."/>
            <person name="Wright A.T."/>
            <person name="Boxma B."/>
            <person name="Van Alen T."/>
            <person name="Hackstein J.H."/>
            <person name="Baker S.E."/>
            <person name="Grigoriev I.V."/>
            <person name="O'Malley M.A."/>
        </authorList>
    </citation>
    <scope>NUCLEOTIDE SEQUENCE [LARGE SCALE GENOMIC DNA]</scope>
    <source>
        <strain evidence="2 3">S4</strain>
    </source>
</reference>
<comment type="caution">
    <text evidence="2">The sequence shown here is derived from an EMBL/GenBank/DDBJ whole genome shotgun (WGS) entry which is preliminary data.</text>
</comment>
<name>A0A1Y1WWE5_9FUNG</name>
<dbReference type="EMBL" id="MCFG01000231">
    <property type="protein sequence ID" value="ORX77877.1"/>
    <property type="molecule type" value="Genomic_DNA"/>
</dbReference>
<organism evidence="2 3">
    <name type="scientific">Anaeromyces robustus</name>
    <dbReference type="NCBI Taxonomy" id="1754192"/>
    <lineage>
        <taxon>Eukaryota</taxon>
        <taxon>Fungi</taxon>
        <taxon>Fungi incertae sedis</taxon>
        <taxon>Chytridiomycota</taxon>
        <taxon>Chytridiomycota incertae sedis</taxon>
        <taxon>Neocallimastigomycetes</taxon>
        <taxon>Neocallimastigales</taxon>
        <taxon>Neocallimastigaceae</taxon>
        <taxon>Anaeromyces</taxon>
    </lineage>
</organism>
<dbReference type="PROSITE" id="PS50088">
    <property type="entry name" value="ANK_REPEAT"/>
    <property type="match status" value="1"/>
</dbReference>
<evidence type="ECO:0000313" key="2">
    <source>
        <dbReference type="EMBL" id="ORX77877.1"/>
    </source>
</evidence>
<dbReference type="AlphaFoldDB" id="A0A1Y1WWE5"/>
<dbReference type="SUPFAM" id="SSF48403">
    <property type="entry name" value="Ankyrin repeat"/>
    <property type="match status" value="1"/>
</dbReference>
<dbReference type="InterPro" id="IPR036770">
    <property type="entry name" value="Ankyrin_rpt-contain_sf"/>
</dbReference>
<gene>
    <name evidence="2" type="ORF">BCR32DRAFT_295345</name>
</gene>
<evidence type="ECO:0000256" key="1">
    <source>
        <dbReference type="PROSITE-ProRule" id="PRU00023"/>
    </source>
</evidence>
<evidence type="ECO:0000313" key="3">
    <source>
        <dbReference type="Proteomes" id="UP000193944"/>
    </source>
</evidence>
<dbReference type="Pfam" id="PF00023">
    <property type="entry name" value="Ank"/>
    <property type="match status" value="1"/>
</dbReference>
<sequence>MNTVKERSDNFIELIKRNDIKEIKEYFKRNHVSLNDFYTLIKTNKEVFSKVILDKNTSKEIQIFFMKFVGIKRKKITDLIKKKNLDDLKNYVLNRNIVLKDYNTRDFDLLLFSIENSASVEITRYIIEQCQYQTFNYSICNSSISPIKRTPLFCAICNNEYKLADILLEYKADINYSDGDILYYLFYLDLLECKNLRYVLKSGIKIEYIIDYFSFLIKNSPYTMEPVTPYLKTILNHYIYNTSFILYYLLVYKNKEPLSTQVIHEKIEKETNIIIKDDFYKDAVYYEYNEALEMLLKYDPRDKTELQTKIEEYKKLGSYIDEEEDSEDI</sequence>
<proteinExistence type="predicted"/>
<keyword evidence="1" id="KW-0040">ANK repeat</keyword>
<reference evidence="2 3" key="2">
    <citation type="submission" date="2016-08" db="EMBL/GenBank/DDBJ databases">
        <title>Pervasive Adenine N6-methylation of Active Genes in Fungi.</title>
        <authorList>
            <consortium name="DOE Joint Genome Institute"/>
            <person name="Mondo S.J."/>
            <person name="Dannebaum R.O."/>
            <person name="Kuo R.C."/>
            <person name="Labutti K."/>
            <person name="Haridas S."/>
            <person name="Kuo A."/>
            <person name="Salamov A."/>
            <person name="Ahrendt S.R."/>
            <person name="Lipzen A."/>
            <person name="Sullivan W."/>
            <person name="Andreopoulos W.B."/>
            <person name="Clum A."/>
            <person name="Lindquist E."/>
            <person name="Daum C."/>
            <person name="Ramamoorthy G.K."/>
            <person name="Gryganskyi A."/>
            <person name="Culley D."/>
            <person name="Magnuson J.K."/>
            <person name="James T.Y."/>
            <person name="O'Malley M.A."/>
            <person name="Stajich J.E."/>
            <person name="Spatafora J.W."/>
            <person name="Visel A."/>
            <person name="Grigoriev I.V."/>
        </authorList>
    </citation>
    <scope>NUCLEOTIDE SEQUENCE [LARGE SCALE GENOMIC DNA]</scope>
    <source>
        <strain evidence="2 3">S4</strain>
    </source>
</reference>